<reference evidence="1" key="1">
    <citation type="submission" date="2014-09" db="EMBL/GenBank/DDBJ databases">
        <authorList>
            <person name="Magalhaes I.L.F."/>
            <person name="Oliveira U."/>
            <person name="Santos F.R."/>
            <person name="Vidigal T.H.D.A."/>
            <person name="Brescovit A.D."/>
            <person name="Santos A.J."/>
        </authorList>
    </citation>
    <scope>NUCLEOTIDE SEQUENCE</scope>
    <source>
        <tissue evidence="1">Shoot tissue taken approximately 20 cm above the soil surface</tissue>
    </source>
</reference>
<proteinExistence type="predicted"/>
<dbReference type="AlphaFoldDB" id="A0A0A9B5F3"/>
<accession>A0A0A9B5F3</accession>
<evidence type="ECO:0000313" key="1">
    <source>
        <dbReference type="EMBL" id="JAD57388.1"/>
    </source>
</evidence>
<protein>
    <submittedName>
        <fullName evidence="1">Uncharacterized protein</fullName>
    </submittedName>
</protein>
<reference evidence="1" key="2">
    <citation type="journal article" date="2015" name="Data Brief">
        <title>Shoot transcriptome of the giant reed, Arundo donax.</title>
        <authorList>
            <person name="Barrero R.A."/>
            <person name="Guerrero F.D."/>
            <person name="Moolhuijzen P."/>
            <person name="Goolsby J.A."/>
            <person name="Tidwell J."/>
            <person name="Bellgard S.E."/>
            <person name="Bellgard M.I."/>
        </authorList>
    </citation>
    <scope>NUCLEOTIDE SEQUENCE</scope>
    <source>
        <tissue evidence="1">Shoot tissue taken approximately 20 cm above the soil surface</tissue>
    </source>
</reference>
<dbReference type="EMBL" id="GBRH01240507">
    <property type="protein sequence ID" value="JAD57388.1"/>
    <property type="molecule type" value="Transcribed_RNA"/>
</dbReference>
<organism evidence="1">
    <name type="scientific">Arundo donax</name>
    <name type="common">Giant reed</name>
    <name type="synonym">Donax arundinaceus</name>
    <dbReference type="NCBI Taxonomy" id="35708"/>
    <lineage>
        <taxon>Eukaryota</taxon>
        <taxon>Viridiplantae</taxon>
        <taxon>Streptophyta</taxon>
        <taxon>Embryophyta</taxon>
        <taxon>Tracheophyta</taxon>
        <taxon>Spermatophyta</taxon>
        <taxon>Magnoliopsida</taxon>
        <taxon>Liliopsida</taxon>
        <taxon>Poales</taxon>
        <taxon>Poaceae</taxon>
        <taxon>PACMAD clade</taxon>
        <taxon>Arundinoideae</taxon>
        <taxon>Arundineae</taxon>
        <taxon>Arundo</taxon>
    </lineage>
</organism>
<name>A0A0A9B5F3_ARUDO</name>
<sequence>MQVAWWSYSRIEHDFLIPSQFASRAKTG</sequence>